<evidence type="ECO:0000313" key="2">
    <source>
        <dbReference type="EMBL" id="VFA88483.1"/>
    </source>
</evidence>
<dbReference type="Pfam" id="PF02405">
    <property type="entry name" value="MlaE"/>
    <property type="match status" value="1"/>
</dbReference>
<feature type="transmembrane region" description="Helical" evidence="1">
    <location>
        <begin position="262"/>
        <end position="281"/>
    </location>
</feature>
<dbReference type="RefSeq" id="WP_131734206.1">
    <property type="nucleotide sequence ID" value="NZ_CAACYD010000006.1"/>
</dbReference>
<dbReference type="GeneID" id="60750036"/>
<name>A0ABD7V2F2_9ACTN</name>
<feature type="transmembrane region" description="Helical" evidence="1">
    <location>
        <begin position="71"/>
        <end position="100"/>
    </location>
</feature>
<dbReference type="AlphaFoldDB" id="A0ABD7V2F2"/>
<gene>
    <name evidence="2" type="primary">mlaE_5</name>
    <name evidence="2" type="ORF">NCTC8139_02028</name>
</gene>
<dbReference type="EMBL" id="CAACYD010000006">
    <property type="protein sequence ID" value="VFA88483.1"/>
    <property type="molecule type" value="Genomic_DNA"/>
</dbReference>
<organism evidence="2 3">
    <name type="scientific">Gordonia paraffinivorans</name>
    <dbReference type="NCBI Taxonomy" id="175628"/>
    <lineage>
        <taxon>Bacteria</taxon>
        <taxon>Bacillati</taxon>
        <taxon>Actinomycetota</taxon>
        <taxon>Actinomycetes</taxon>
        <taxon>Mycobacteriales</taxon>
        <taxon>Gordoniaceae</taxon>
        <taxon>Gordonia</taxon>
    </lineage>
</organism>
<feature type="transmembrane region" description="Helical" evidence="1">
    <location>
        <begin position="220"/>
        <end position="241"/>
    </location>
</feature>
<sequence length="289" mass="29931">MVPARHYPPHTAPLVRAAGQVVGAPVRAFQMAGHQATFVSRSLGAIPHAALHYRRHIAALIGDMTLGSSGIIVGGGTLAVLAFLGVAVGASIGIQGYALLDMVNMGPLTGLVSAYASTRELAPMIAAVGFAAQTGCRITAEIGSMRISEEVDALEANGIRSIPFVVSTRMVAGAITIVPLYLIALILGYVSCAFVVIVVHGESDGAYQHYFGQFISGSDIVYSVVKAVVFVVLIILIHSYFGYFASGGPEGVGVASGRAIRASLVVIVSADMVLTLMFWGLTNTIAISG</sequence>
<dbReference type="PANTHER" id="PTHR30188">
    <property type="entry name" value="ABC TRANSPORTER PERMEASE PROTEIN-RELATED"/>
    <property type="match status" value="1"/>
</dbReference>
<keyword evidence="1" id="KW-0472">Membrane</keyword>
<comment type="caution">
    <text evidence="2">The sequence shown here is derived from an EMBL/GenBank/DDBJ whole genome shotgun (WGS) entry which is preliminary data.</text>
</comment>
<keyword evidence="1" id="KW-1133">Transmembrane helix</keyword>
<proteinExistence type="predicted"/>
<protein>
    <submittedName>
        <fullName evidence="2">Probable phospholipid ABC transporter permease protein mlaE</fullName>
    </submittedName>
</protein>
<evidence type="ECO:0000313" key="3">
    <source>
        <dbReference type="Proteomes" id="UP000360750"/>
    </source>
</evidence>
<dbReference type="InterPro" id="IPR030802">
    <property type="entry name" value="Permease_MalE"/>
</dbReference>
<evidence type="ECO:0000256" key="1">
    <source>
        <dbReference type="SAM" id="Phobius"/>
    </source>
</evidence>
<accession>A0ABD7V2F2</accession>
<dbReference type="Proteomes" id="UP000360750">
    <property type="component" value="Unassembled WGS sequence"/>
</dbReference>
<keyword evidence="1" id="KW-0812">Transmembrane</keyword>
<reference evidence="2 3" key="1">
    <citation type="submission" date="2019-02" db="EMBL/GenBank/DDBJ databases">
        <authorList>
            <consortium name="Pathogen Informatics"/>
        </authorList>
    </citation>
    <scope>NUCLEOTIDE SEQUENCE [LARGE SCALE GENOMIC DNA]</scope>
    <source>
        <strain evidence="2 3">3012STDY6756503</strain>
    </source>
</reference>
<feature type="transmembrane region" description="Helical" evidence="1">
    <location>
        <begin position="170"/>
        <end position="200"/>
    </location>
</feature>
<dbReference type="PANTHER" id="PTHR30188:SF13">
    <property type="entry name" value="CONSERVED HYPOTHETICAL INTEGRAL MEMBRANE PROTEIN YRBE3B"/>
    <property type="match status" value="1"/>
</dbReference>